<keyword evidence="2" id="KW-1185">Reference proteome</keyword>
<dbReference type="InterPro" id="IPR006379">
    <property type="entry name" value="HAD-SF_hydro_IIB"/>
</dbReference>
<evidence type="ECO:0000313" key="1">
    <source>
        <dbReference type="EMBL" id="CEI82083.1"/>
    </source>
</evidence>
<dbReference type="PROSITE" id="PS01229">
    <property type="entry name" value="COF_2"/>
    <property type="match status" value="1"/>
</dbReference>
<dbReference type="InterPro" id="IPR000150">
    <property type="entry name" value="Cof"/>
</dbReference>
<dbReference type="PANTHER" id="PTHR10000:SF25">
    <property type="entry name" value="PHOSPHATASE YKRA-RELATED"/>
    <property type="match status" value="1"/>
</dbReference>
<evidence type="ECO:0000313" key="2">
    <source>
        <dbReference type="Proteomes" id="UP000040453"/>
    </source>
</evidence>
<reference evidence="1 2" key="1">
    <citation type="submission" date="2014-11" db="EMBL/GenBank/DDBJ databases">
        <authorList>
            <person name="Urmite Genomes Urmite Genomes"/>
        </authorList>
    </citation>
    <scope>NUCLEOTIDE SEQUENCE [LARGE SCALE GENOMIC DNA]</scope>
    <source>
        <strain evidence="1 2">Oc5</strain>
    </source>
</reference>
<dbReference type="PANTHER" id="PTHR10000">
    <property type="entry name" value="PHOSPHOSERINE PHOSPHATASE"/>
    <property type="match status" value="1"/>
</dbReference>
<dbReference type="STRING" id="545501.BN997_01938"/>
<protein>
    <submittedName>
        <fullName evidence="1">Sugar phosphatase YidA</fullName>
    </submittedName>
</protein>
<proteinExistence type="predicted"/>
<dbReference type="Pfam" id="PF08282">
    <property type="entry name" value="Hydrolase_3"/>
    <property type="match status" value="1"/>
</dbReference>
<dbReference type="Proteomes" id="UP000040453">
    <property type="component" value="Unassembled WGS sequence"/>
</dbReference>
<dbReference type="GO" id="GO:0016791">
    <property type="term" value="F:phosphatase activity"/>
    <property type="evidence" value="ECO:0007669"/>
    <property type="project" value="TreeGrafter"/>
</dbReference>
<name>A0A0A1MG53_9BACI</name>
<dbReference type="InterPro" id="IPR036412">
    <property type="entry name" value="HAD-like_sf"/>
</dbReference>
<gene>
    <name evidence="1" type="primary">yidA_3</name>
    <name evidence="1" type="ORF">BN997_01938</name>
</gene>
<organism evidence="1 2">
    <name type="scientific">Oceanobacillus oncorhynchi</name>
    <dbReference type="NCBI Taxonomy" id="545501"/>
    <lineage>
        <taxon>Bacteria</taxon>
        <taxon>Bacillati</taxon>
        <taxon>Bacillota</taxon>
        <taxon>Bacilli</taxon>
        <taxon>Bacillales</taxon>
        <taxon>Bacillaceae</taxon>
        <taxon>Oceanobacillus</taxon>
    </lineage>
</organism>
<dbReference type="SFLD" id="SFLDS00003">
    <property type="entry name" value="Haloacid_Dehalogenase"/>
    <property type="match status" value="1"/>
</dbReference>
<dbReference type="EMBL" id="CDGG01000001">
    <property type="protein sequence ID" value="CEI82083.1"/>
    <property type="molecule type" value="Genomic_DNA"/>
</dbReference>
<dbReference type="OrthoDB" id="9810101at2"/>
<dbReference type="NCBIfam" id="TIGR00099">
    <property type="entry name" value="Cof-subfamily"/>
    <property type="match status" value="1"/>
</dbReference>
<dbReference type="GO" id="GO:0005829">
    <property type="term" value="C:cytosol"/>
    <property type="evidence" value="ECO:0007669"/>
    <property type="project" value="TreeGrafter"/>
</dbReference>
<dbReference type="RefSeq" id="WP_042531662.1">
    <property type="nucleotide sequence ID" value="NZ_CAXOIH010000006.1"/>
</dbReference>
<dbReference type="InterPro" id="IPR023214">
    <property type="entry name" value="HAD_sf"/>
</dbReference>
<dbReference type="GO" id="GO:0000287">
    <property type="term" value="F:magnesium ion binding"/>
    <property type="evidence" value="ECO:0007669"/>
    <property type="project" value="TreeGrafter"/>
</dbReference>
<sequence>MSYRAIFLDIDGTIIKPDHTYDASTKEAIRQAKAAGIEVFLCTGRPLMDIVNLTNDFGITSSITYNGSYAMHENEMIFKAAMRKEDVEKMISISYQGESELALYTTENNYFTSLKDAHVIYFSKVSQMKEFKLFTEDVADQIVAATAINVFDSKGDFSLIEGYQLSKVNIKHSTESYDLIRTSVNKGEAVKKMIAHLNLSPSEVIAFGDGMNDKEMLQFAGAGVAMGNADSMLVPYADFQTTTVEENGIFNGLKKLGVVN</sequence>
<dbReference type="SUPFAM" id="SSF56784">
    <property type="entry name" value="HAD-like"/>
    <property type="match status" value="1"/>
</dbReference>
<dbReference type="NCBIfam" id="TIGR01484">
    <property type="entry name" value="HAD-SF-IIB"/>
    <property type="match status" value="1"/>
</dbReference>
<dbReference type="SFLD" id="SFLDG01140">
    <property type="entry name" value="C2.B:_Phosphomannomutase_and_P"/>
    <property type="match status" value="1"/>
</dbReference>
<dbReference type="Gene3D" id="3.40.50.1000">
    <property type="entry name" value="HAD superfamily/HAD-like"/>
    <property type="match status" value="1"/>
</dbReference>
<accession>A0A0A1MG53</accession>
<dbReference type="Gene3D" id="3.30.1240.10">
    <property type="match status" value="1"/>
</dbReference>
<dbReference type="AlphaFoldDB" id="A0A0A1MG53"/>